<dbReference type="InterPro" id="IPR027267">
    <property type="entry name" value="AH/BAR_dom_sf"/>
</dbReference>
<dbReference type="STRING" id="133381.A0A2T9ZCD1"/>
<dbReference type="SUPFAM" id="SSF103657">
    <property type="entry name" value="BAR/IMD domain-like"/>
    <property type="match status" value="1"/>
</dbReference>
<organism evidence="1 2">
    <name type="scientific">Smittium megazygosporum</name>
    <dbReference type="NCBI Taxonomy" id="133381"/>
    <lineage>
        <taxon>Eukaryota</taxon>
        <taxon>Fungi</taxon>
        <taxon>Fungi incertae sedis</taxon>
        <taxon>Zoopagomycota</taxon>
        <taxon>Kickxellomycotina</taxon>
        <taxon>Harpellomycetes</taxon>
        <taxon>Harpellales</taxon>
        <taxon>Legeriomycetaceae</taxon>
        <taxon>Smittium</taxon>
    </lineage>
</organism>
<dbReference type="InterPro" id="IPR018859">
    <property type="entry name" value="BAR_dom-cont"/>
</dbReference>
<protein>
    <recommendedName>
        <fullName evidence="3">BAR domain-containing protein</fullName>
    </recommendedName>
</protein>
<reference evidence="1 2" key="1">
    <citation type="journal article" date="2018" name="MBio">
        <title>Comparative Genomics Reveals the Core Gene Toolbox for the Fungus-Insect Symbiosis.</title>
        <authorList>
            <person name="Wang Y."/>
            <person name="Stata M."/>
            <person name="Wang W."/>
            <person name="Stajich J.E."/>
            <person name="White M.M."/>
            <person name="Moncalvo J.M."/>
        </authorList>
    </citation>
    <scope>NUCLEOTIDE SEQUENCE [LARGE SCALE GENOMIC DNA]</scope>
    <source>
        <strain evidence="1 2">SC-DP-2</strain>
    </source>
</reference>
<gene>
    <name evidence="1" type="ORF">BB560_003301</name>
</gene>
<dbReference type="Gene3D" id="1.20.1270.60">
    <property type="entry name" value="Arfaptin homology (AH) domain/BAR domain"/>
    <property type="match status" value="1"/>
</dbReference>
<evidence type="ECO:0000313" key="1">
    <source>
        <dbReference type="EMBL" id="PVV02246.1"/>
    </source>
</evidence>
<sequence>MDQFTNFTRKVSANLTPFAEKVGTNFSQLRQIATEKMSNSAIITELPREYVETENRFEPVKHIHADLVRLARKYALDEGNVDFNKLQNQFIEITSSIGEKITNLASQNPQQQNTQNQTQNAYKPLNVTIQHQLASACISNSEIVGASLYKFGSTYEKIGDFRVKMNHDILENCINLLQGEFTSNIELAQKSRKDVQGARLALDALKSSLKGASSSKQAATAIEIEKAEEVFIIAVQDSMKHMKFVLGSPIIIESLRNFAAAQLEYFKESQSLLETLVTELEEIKLTQDALYYSEVDHH</sequence>
<comment type="caution">
    <text evidence="1">The sequence shown here is derived from an EMBL/GenBank/DDBJ whole genome shotgun (WGS) entry which is preliminary data.</text>
</comment>
<evidence type="ECO:0008006" key="3">
    <source>
        <dbReference type="Google" id="ProtNLM"/>
    </source>
</evidence>
<dbReference type="OrthoDB" id="5549748at2759"/>
<evidence type="ECO:0000313" key="2">
    <source>
        <dbReference type="Proteomes" id="UP000245609"/>
    </source>
</evidence>
<keyword evidence="2" id="KW-1185">Reference proteome</keyword>
<dbReference type="EMBL" id="MBFS01000545">
    <property type="protein sequence ID" value="PVV02246.1"/>
    <property type="molecule type" value="Genomic_DNA"/>
</dbReference>
<dbReference type="Pfam" id="PF10455">
    <property type="entry name" value="BAR_2"/>
    <property type="match status" value="1"/>
</dbReference>
<accession>A0A2T9ZCD1</accession>
<name>A0A2T9ZCD1_9FUNG</name>
<dbReference type="AlphaFoldDB" id="A0A2T9ZCD1"/>
<dbReference type="Proteomes" id="UP000245609">
    <property type="component" value="Unassembled WGS sequence"/>
</dbReference>
<proteinExistence type="predicted"/>